<dbReference type="PROSITE" id="PS50928">
    <property type="entry name" value="ABC_TM1"/>
    <property type="match status" value="1"/>
</dbReference>
<dbReference type="Gene3D" id="1.10.3720.10">
    <property type="entry name" value="MetI-like"/>
    <property type="match status" value="1"/>
</dbReference>
<dbReference type="InterPro" id="IPR000515">
    <property type="entry name" value="MetI-like"/>
</dbReference>
<dbReference type="AlphaFoldDB" id="A0A1Y2N066"/>
<evidence type="ECO:0000256" key="7">
    <source>
        <dbReference type="RuleBase" id="RU363032"/>
    </source>
</evidence>
<protein>
    <submittedName>
        <fullName evidence="10">Putative aliphatic sulfonates transport permease protein SsuC</fullName>
    </submittedName>
</protein>
<evidence type="ECO:0000256" key="4">
    <source>
        <dbReference type="ARBA" id="ARBA00022692"/>
    </source>
</evidence>
<comment type="caution">
    <text evidence="10">The sequence shown here is derived from an EMBL/GenBank/DDBJ whole genome shotgun (WGS) entry which is preliminary data.</text>
</comment>
<dbReference type="GO" id="GO:0005886">
    <property type="term" value="C:plasma membrane"/>
    <property type="evidence" value="ECO:0007669"/>
    <property type="project" value="UniProtKB-SubCell"/>
</dbReference>
<dbReference type="PANTHER" id="PTHR30151:SF20">
    <property type="entry name" value="ABC TRANSPORTER PERMEASE PROTEIN HI_0355-RELATED"/>
    <property type="match status" value="1"/>
</dbReference>
<reference evidence="10 11" key="1">
    <citation type="submission" date="2016-09" db="EMBL/GenBank/DDBJ databases">
        <title>Pseudonocardia autotrophica DSM535, a candidate organism with high potential of specific P450 cytochromes.</title>
        <authorList>
            <person name="Grumaz C."/>
            <person name="Vainshtein Y."/>
            <person name="Kirstahler P."/>
            <person name="Sohn K."/>
        </authorList>
    </citation>
    <scope>NUCLEOTIDE SEQUENCE [LARGE SCALE GENOMIC DNA]</scope>
    <source>
        <strain evidence="10 11">DSM 535</strain>
    </source>
</reference>
<feature type="region of interest" description="Disordered" evidence="8">
    <location>
        <begin position="1"/>
        <end position="30"/>
    </location>
</feature>
<evidence type="ECO:0000259" key="9">
    <source>
        <dbReference type="PROSITE" id="PS50928"/>
    </source>
</evidence>
<keyword evidence="11" id="KW-1185">Reference proteome</keyword>
<feature type="domain" description="ABC transmembrane type-1" evidence="9">
    <location>
        <begin position="82"/>
        <end position="266"/>
    </location>
</feature>
<feature type="transmembrane region" description="Helical" evidence="7">
    <location>
        <begin position="33"/>
        <end position="53"/>
    </location>
</feature>
<evidence type="ECO:0000256" key="3">
    <source>
        <dbReference type="ARBA" id="ARBA00022475"/>
    </source>
</evidence>
<feature type="transmembrane region" description="Helical" evidence="7">
    <location>
        <begin position="192"/>
        <end position="211"/>
    </location>
</feature>
<keyword evidence="2 7" id="KW-0813">Transport</keyword>
<comment type="similarity">
    <text evidence="7">Belongs to the binding-protein-dependent transport system permease family.</text>
</comment>
<feature type="transmembrane region" description="Helical" evidence="7">
    <location>
        <begin position="124"/>
        <end position="146"/>
    </location>
</feature>
<evidence type="ECO:0000313" key="11">
    <source>
        <dbReference type="Proteomes" id="UP000194360"/>
    </source>
</evidence>
<dbReference type="PANTHER" id="PTHR30151">
    <property type="entry name" value="ALKANE SULFONATE ABC TRANSPORTER-RELATED, MEMBRANE SUBUNIT"/>
    <property type="match status" value="1"/>
</dbReference>
<dbReference type="Pfam" id="PF00528">
    <property type="entry name" value="BPD_transp_1"/>
    <property type="match status" value="1"/>
</dbReference>
<dbReference type="STRING" id="2074.BG845_02571"/>
<evidence type="ECO:0000256" key="5">
    <source>
        <dbReference type="ARBA" id="ARBA00022989"/>
    </source>
</evidence>
<evidence type="ECO:0000313" key="10">
    <source>
        <dbReference type="EMBL" id="OSY40812.1"/>
    </source>
</evidence>
<sequence>MSTDLSPRPVTDPSGGPADRSADRRRARRRTTVAVVSTQLTLLAVLLGGWALLARDDVWINLVGSPAGVVDQLAEWFADSAFWLDVGLTGLEAALGYGLGVLIAVILVAVIVPLPFLDRFLAPFIAMANALPKIVLAPLFILWLGFSITSKVLFVAAGIFFLIFYGVYSGVRSIDHVLLDNARVLGATRGRIVLDVYLPSIVGWLISSLRLSSAWALTAAVVSEYLGSNSGIGYRIALAQQTLDPSAVIAGIVTVAVLAVLVDQLLVLVERRYTQWRVF</sequence>
<feature type="transmembrane region" description="Helical" evidence="7">
    <location>
        <begin position="247"/>
        <end position="269"/>
    </location>
</feature>
<evidence type="ECO:0000256" key="8">
    <source>
        <dbReference type="SAM" id="MobiDB-lite"/>
    </source>
</evidence>
<dbReference type="Proteomes" id="UP000194360">
    <property type="component" value="Unassembled WGS sequence"/>
</dbReference>
<evidence type="ECO:0000256" key="6">
    <source>
        <dbReference type="ARBA" id="ARBA00023136"/>
    </source>
</evidence>
<proteinExistence type="inferred from homology"/>
<gene>
    <name evidence="10" type="primary">ssuC_4</name>
    <name evidence="10" type="ORF">BG845_02571</name>
</gene>
<feature type="transmembrane region" description="Helical" evidence="7">
    <location>
        <begin position="94"/>
        <end position="117"/>
    </location>
</feature>
<organism evidence="10 11">
    <name type="scientific">Pseudonocardia autotrophica</name>
    <name type="common">Amycolata autotrophica</name>
    <name type="synonym">Nocardia autotrophica</name>
    <dbReference type="NCBI Taxonomy" id="2074"/>
    <lineage>
        <taxon>Bacteria</taxon>
        <taxon>Bacillati</taxon>
        <taxon>Actinomycetota</taxon>
        <taxon>Actinomycetes</taxon>
        <taxon>Pseudonocardiales</taxon>
        <taxon>Pseudonocardiaceae</taxon>
        <taxon>Pseudonocardia</taxon>
    </lineage>
</organism>
<feature type="transmembrane region" description="Helical" evidence="7">
    <location>
        <begin position="152"/>
        <end position="171"/>
    </location>
</feature>
<keyword evidence="5 7" id="KW-1133">Transmembrane helix</keyword>
<dbReference type="GO" id="GO:0055085">
    <property type="term" value="P:transmembrane transport"/>
    <property type="evidence" value="ECO:0007669"/>
    <property type="project" value="InterPro"/>
</dbReference>
<name>A0A1Y2N066_PSEAH</name>
<dbReference type="EMBL" id="MIGB01000011">
    <property type="protein sequence ID" value="OSY40812.1"/>
    <property type="molecule type" value="Genomic_DNA"/>
</dbReference>
<comment type="subcellular location">
    <subcellularLocation>
        <location evidence="1 7">Cell membrane</location>
        <topology evidence="1 7">Multi-pass membrane protein</topology>
    </subcellularLocation>
</comment>
<keyword evidence="3" id="KW-1003">Cell membrane</keyword>
<keyword evidence="6 7" id="KW-0472">Membrane</keyword>
<evidence type="ECO:0000256" key="1">
    <source>
        <dbReference type="ARBA" id="ARBA00004651"/>
    </source>
</evidence>
<accession>A0A1Y2N066</accession>
<keyword evidence="4 7" id="KW-0812">Transmembrane</keyword>
<dbReference type="InterPro" id="IPR035906">
    <property type="entry name" value="MetI-like_sf"/>
</dbReference>
<evidence type="ECO:0000256" key="2">
    <source>
        <dbReference type="ARBA" id="ARBA00022448"/>
    </source>
</evidence>
<dbReference type="CDD" id="cd06261">
    <property type="entry name" value="TM_PBP2"/>
    <property type="match status" value="1"/>
</dbReference>
<dbReference type="SUPFAM" id="SSF161098">
    <property type="entry name" value="MetI-like"/>
    <property type="match status" value="1"/>
</dbReference>